<evidence type="ECO:0000256" key="9">
    <source>
        <dbReference type="RuleBase" id="RU000488"/>
    </source>
</evidence>
<sequence>MVGSSQTSLPFHWTMISAGIGGSIAELFTLPFDTVKVRLMVQKQAGGPAKYSGMLNCATVMAKEEGVSSLWKGLTPGIQRQLVYCSLRLAMYTSWSDWVTGSTKDNHKDPSLLQKIYLGLLSGGVAISIASPTDLVKIRLQGDRKSATPRYNGSMDAYGKILREEGLPAFWTGWGPNVIRNSVINAAELASYFQIKQFALGAGLKDNTTTHFICGFSAGACAVLVGNPVDVVKTRVMNAKQGQYNGVLDCVFKTLKNEGFLAFYNGFWPNIMRIGTWNMVMFVAFERVKRIVAEKFVNQGNH</sequence>
<dbReference type="Gene3D" id="1.50.40.10">
    <property type="entry name" value="Mitochondrial carrier domain"/>
    <property type="match status" value="2"/>
</dbReference>
<evidence type="ECO:0000256" key="1">
    <source>
        <dbReference type="ARBA" id="ARBA00004141"/>
    </source>
</evidence>
<dbReference type="PANTHER" id="PTHR45618">
    <property type="entry name" value="MITOCHONDRIAL DICARBOXYLATE CARRIER-RELATED"/>
    <property type="match status" value="1"/>
</dbReference>
<comment type="caution">
    <text evidence="10">The sequence shown here is derived from an EMBL/GenBank/DDBJ whole genome shotgun (WGS) entry which is preliminary data.</text>
</comment>
<accession>A0AAU9JTY5</accession>
<evidence type="ECO:0000256" key="3">
    <source>
        <dbReference type="ARBA" id="ARBA00022448"/>
    </source>
</evidence>
<dbReference type="InterPro" id="IPR018108">
    <property type="entry name" value="MCP_transmembrane"/>
</dbReference>
<gene>
    <name evidence="10" type="ORF">BSTOLATCC_MIC48268</name>
</gene>
<keyword evidence="6" id="KW-1133">Transmembrane helix</keyword>
<evidence type="ECO:0008006" key="12">
    <source>
        <dbReference type="Google" id="ProtNLM"/>
    </source>
</evidence>
<evidence type="ECO:0000256" key="8">
    <source>
        <dbReference type="PROSITE-ProRule" id="PRU00282"/>
    </source>
</evidence>
<dbReference type="PRINTS" id="PR00784">
    <property type="entry name" value="MTUNCOUPLING"/>
</dbReference>
<keyword evidence="3 9" id="KW-0813">Transport</keyword>
<dbReference type="InterPro" id="IPR050391">
    <property type="entry name" value="Mito_Metabolite_Transporter"/>
</dbReference>
<evidence type="ECO:0000256" key="4">
    <source>
        <dbReference type="ARBA" id="ARBA00022692"/>
    </source>
</evidence>
<name>A0AAU9JTY5_9CILI</name>
<organism evidence="10 11">
    <name type="scientific">Blepharisma stoltei</name>
    <dbReference type="NCBI Taxonomy" id="1481888"/>
    <lineage>
        <taxon>Eukaryota</taxon>
        <taxon>Sar</taxon>
        <taxon>Alveolata</taxon>
        <taxon>Ciliophora</taxon>
        <taxon>Postciliodesmatophora</taxon>
        <taxon>Heterotrichea</taxon>
        <taxon>Heterotrichida</taxon>
        <taxon>Blepharismidae</taxon>
        <taxon>Blepharisma</taxon>
    </lineage>
</organism>
<dbReference type="GO" id="GO:0055085">
    <property type="term" value="P:transmembrane transport"/>
    <property type="evidence" value="ECO:0007669"/>
    <property type="project" value="InterPro"/>
</dbReference>
<dbReference type="Proteomes" id="UP001162131">
    <property type="component" value="Unassembled WGS sequence"/>
</dbReference>
<proteinExistence type="inferred from homology"/>
<dbReference type="AlphaFoldDB" id="A0AAU9JTY5"/>
<feature type="repeat" description="Solcar" evidence="8">
    <location>
        <begin position="13"/>
        <end position="98"/>
    </location>
</feature>
<evidence type="ECO:0000256" key="7">
    <source>
        <dbReference type="ARBA" id="ARBA00023136"/>
    </source>
</evidence>
<dbReference type="InterPro" id="IPR023395">
    <property type="entry name" value="MCP_dom_sf"/>
</dbReference>
<dbReference type="EMBL" id="CAJZBQ010000047">
    <property type="protein sequence ID" value="CAG9329448.1"/>
    <property type="molecule type" value="Genomic_DNA"/>
</dbReference>
<evidence type="ECO:0000313" key="10">
    <source>
        <dbReference type="EMBL" id="CAG9329448.1"/>
    </source>
</evidence>
<evidence type="ECO:0000256" key="5">
    <source>
        <dbReference type="ARBA" id="ARBA00022737"/>
    </source>
</evidence>
<comment type="similarity">
    <text evidence="2 9">Belongs to the mitochondrial carrier (TC 2.A.29) family.</text>
</comment>
<keyword evidence="11" id="KW-1185">Reference proteome</keyword>
<comment type="subcellular location">
    <subcellularLocation>
        <location evidence="1">Membrane</location>
        <topology evidence="1">Multi-pass membrane protein</topology>
    </subcellularLocation>
</comment>
<feature type="repeat" description="Solcar" evidence="8">
    <location>
        <begin position="206"/>
        <end position="291"/>
    </location>
</feature>
<reference evidence="10" key="1">
    <citation type="submission" date="2021-09" db="EMBL/GenBank/DDBJ databases">
        <authorList>
            <consortium name="AG Swart"/>
            <person name="Singh M."/>
            <person name="Singh A."/>
            <person name="Seah K."/>
            <person name="Emmerich C."/>
        </authorList>
    </citation>
    <scope>NUCLEOTIDE SEQUENCE</scope>
    <source>
        <strain evidence="10">ATCC30299</strain>
    </source>
</reference>
<dbReference type="Pfam" id="PF00153">
    <property type="entry name" value="Mito_carr"/>
    <property type="match status" value="3"/>
</dbReference>
<evidence type="ECO:0000313" key="11">
    <source>
        <dbReference type="Proteomes" id="UP001162131"/>
    </source>
</evidence>
<evidence type="ECO:0000256" key="6">
    <source>
        <dbReference type="ARBA" id="ARBA00022989"/>
    </source>
</evidence>
<keyword evidence="4 8" id="KW-0812">Transmembrane</keyword>
<dbReference type="InterPro" id="IPR002067">
    <property type="entry name" value="MCP"/>
</dbReference>
<dbReference type="SUPFAM" id="SSF103506">
    <property type="entry name" value="Mitochondrial carrier"/>
    <property type="match status" value="1"/>
</dbReference>
<feature type="repeat" description="Solcar" evidence="8">
    <location>
        <begin position="110"/>
        <end position="198"/>
    </location>
</feature>
<keyword evidence="5" id="KW-0677">Repeat</keyword>
<protein>
    <recommendedName>
        <fullName evidence="12">Mitochondrial uncoupling protein</fullName>
    </recommendedName>
</protein>
<evidence type="ECO:0000256" key="2">
    <source>
        <dbReference type="ARBA" id="ARBA00006375"/>
    </source>
</evidence>
<keyword evidence="7 8" id="KW-0472">Membrane</keyword>
<dbReference type="PROSITE" id="PS50920">
    <property type="entry name" value="SOLCAR"/>
    <property type="match status" value="3"/>
</dbReference>
<dbReference type="GO" id="GO:0016020">
    <property type="term" value="C:membrane"/>
    <property type="evidence" value="ECO:0007669"/>
    <property type="project" value="UniProtKB-SubCell"/>
</dbReference>